<feature type="binding site" evidence="5">
    <location>
        <begin position="117"/>
        <end position="119"/>
    </location>
    <ligand>
        <name>FMN</name>
        <dbReference type="ChEBI" id="CHEBI:58210"/>
    </ligand>
</feature>
<dbReference type="SUPFAM" id="SSF51395">
    <property type="entry name" value="FMN-linked oxidoreductases"/>
    <property type="match status" value="1"/>
</dbReference>
<evidence type="ECO:0000256" key="4">
    <source>
        <dbReference type="PIRSR" id="PIRSR000138-1"/>
    </source>
</evidence>
<dbReference type="Gene3D" id="3.20.20.70">
    <property type="entry name" value="Aldolase class I"/>
    <property type="match status" value="1"/>
</dbReference>
<dbReference type="STRING" id="1109443.G4TGM4"/>
<evidence type="ECO:0000256" key="2">
    <source>
        <dbReference type="ARBA" id="ARBA00023002"/>
    </source>
</evidence>
<protein>
    <submittedName>
        <fullName evidence="7">Related to L-lactate dehydrogenase (Cytochrome b2)</fullName>
    </submittedName>
</protein>
<feature type="domain" description="FMN hydroxy acid dehydrogenase" evidence="6">
    <location>
        <begin position="100"/>
        <end position="391"/>
    </location>
</feature>
<dbReference type="GO" id="GO:0004460">
    <property type="term" value="F:L-lactate dehydrogenase (cytochrome) activity"/>
    <property type="evidence" value="ECO:0007669"/>
    <property type="project" value="TreeGrafter"/>
</dbReference>
<keyword evidence="2" id="KW-0560">Oxidoreductase</keyword>
<dbReference type="OrthoDB" id="1925334at2759"/>
<dbReference type="OMA" id="ANDDRDM"/>
<keyword evidence="5" id="KW-0288">FMN</keyword>
<evidence type="ECO:0000256" key="3">
    <source>
        <dbReference type="ARBA" id="ARBA00024042"/>
    </source>
</evidence>
<proteinExistence type="inferred from homology"/>
<sequence length="399" mass="44317">MLKPEQCVGKIDVSTLPARKGDLEEEERIRREREAMPPVAAMVNLRDFEVKFCDSPRLLLDFFQKVAERVLSRTAWAYYSSSAEDEASHGLDTGFVHAYMTTSFMGIKTALPIFVSPAALAGLGHPEGEVNITRGAGKAGIIQGISSNASRTIEDISAARLENQALFFQLYINKDRKESERIIRQIDELGYKGIMLTVDAPVLGKRERDIRNRLPTTDEETPTGRTGVSAQLDSFFDINLQWSDLQWLKSITDLPLIVKGVQTVEDAELAIEHGAKGVYLSCHGGRQLDYAPAAIDVLWELRQRRPDLFDKAEFYVDGGARRGTDVVKALALGARAVGLGRPFLYANGTYGERGVTKAIEILEEEIALAMRLVGARSVSELRPEMVERNDYGLVVLRDE</sequence>
<name>G4TGM4_SERID</name>
<dbReference type="InterPro" id="IPR037396">
    <property type="entry name" value="FMN_HAD"/>
</dbReference>
<dbReference type="PIRSF" id="PIRSF000138">
    <property type="entry name" value="Al-hdrx_acd_dh"/>
    <property type="match status" value="1"/>
</dbReference>
<keyword evidence="8" id="KW-1185">Reference proteome</keyword>
<evidence type="ECO:0000313" key="8">
    <source>
        <dbReference type="Proteomes" id="UP000007148"/>
    </source>
</evidence>
<dbReference type="InParanoid" id="G4TGM4"/>
<keyword evidence="5" id="KW-0285">Flavoprotein</keyword>
<feature type="binding site" evidence="5">
    <location>
        <position position="206"/>
    </location>
    <ligand>
        <name>glyoxylate</name>
        <dbReference type="ChEBI" id="CHEBI:36655"/>
    </ligand>
</feature>
<feature type="binding site" evidence="5">
    <location>
        <position position="78"/>
    </location>
    <ligand>
        <name>glyoxylate</name>
        <dbReference type="ChEBI" id="CHEBI:36655"/>
    </ligand>
</feature>
<accession>G4TGM4</accession>
<comment type="caution">
    <text evidence="7">The sequence shown here is derived from an EMBL/GenBank/DDBJ whole genome shotgun (WGS) entry which is preliminary data.</text>
</comment>
<evidence type="ECO:0000313" key="7">
    <source>
        <dbReference type="EMBL" id="CCA70472.1"/>
    </source>
</evidence>
<dbReference type="FunCoup" id="G4TGM4">
    <property type="interactions" value="86"/>
</dbReference>
<feature type="binding site" evidence="5">
    <location>
        <position position="169"/>
    </location>
    <ligand>
        <name>FMN</name>
        <dbReference type="ChEBI" id="CHEBI:58210"/>
    </ligand>
</feature>
<feature type="binding site" evidence="5">
    <location>
        <begin position="317"/>
        <end position="321"/>
    </location>
    <ligand>
        <name>FMN</name>
        <dbReference type="ChEBI" id="CHEBI:58210"/>
    </ligand>
</feature>
<comment type="similarity">
    <text evidence="3">Belongs to the FMN-dependent alpha-hydroxy acid dehydrogenase family.</text>
</comment>
<feature type="binding site" evidence="5">
    <location>
        <position position="171"/>
    </location>
    <ligand>
        <name>glyoxylate</name>
        <dbReference type="ChEBI" id="CHEBI:36655"/>
    </ligand>
</feature>
<organism evidence="7 8">
    <name type="scientific">Serendipita indica (strain DSM 11827)</name>
    <name type="common">Root endophyte fungus</name>
    <name type="synonym">Piriformospora indica</name>
    <dbReference type="NCBI Taxonomy" id="1109443"/>
    <lineage>
        <taxon>Eukaryota</taxon>
        <taxon>Fungi</taxon>
        <taxon>Dikarya</taxon>
        <taxon>Basidiomycota</taxon>
        <taxon>Agaricomycotina</taxon>
        <taxon>Agaricomycetes</taxon>
        <taxon>Sebacinales</taxon>
        <taxon>Serendipitaceae</taxon>
        <taxon>Serendipita</taxon>
    </lineage>
</organism>
<dbReference type="PANTHER" id="PTHR10578:SF101">
    <property type="entry name" value="L-LACTATE DEHYDROGENASE (CYTOCHROME B2)"/>
    <property type="match status" value="1"/>
</dbReference>
<feature type="binding site" evidence="5">
    <location>
        <position position="281"/>
    </location>
    <ligand>
        <name>FMN</name>
        <dbReference type="ChEBI" id="CHEBI:58210"/>
    </ligand>
</feature>
<dbReference type="HOGENOM" id="CLU_020639_1_0_1"/>
<dbReference type="eggNOG" id="KOG0538">
    <property type="taxonomic scope" value="Eukaryota"/>
</dbReference>
<dbReference type="GO" id="GO:0006089">
    <property type="term" value="P:lactate metabolic process"/>
    <property type="evidence" value="ECO:0007669"/>
    <property type="project" value="TreeGrafter"/>
</dbReference>
<evidence type="ECO:0000256" key="5">
    <source>
        <dbReference type="PIRSR" id="PIRSR000138-2"/>
    </source>
</evidence>
<gene>
    <name evidence="7" type="ORF">PIIN_04410</name>
</gene>
<feature type="binding site" evidence="5">
    <location>
        <position position="197"/>
    </location>
    <ligand>
        <name>FMN</name>
        <dbReference type="ChEBI" id="CHEBI:58210"/>
    </ligand>
</feature>
<comment type="cofactor">
    <cofactor evidence="1">
        <name>FMN</name>
        <dbReference type="ChEBI" id="CHEBI:58210"/>
    </cofactor>
</comment>
<evidence type="ECO:0000256" key="1">
    <source>
        <dbReference type="ARBA" id="ARBA00001917"/>
    </source>
</evidence>
<dbReference type="PROSITE" id="PS51349">
    <property type="entry name" value="FMN_HYDROXY_ACID_DH_2"/>
    <property type="match status" value="1"/>
</dbReference>
<dbReference type="AlphaFoldDB" id="G4TGM4"/>
<dbReference type="InterPro" id="IPR012133">
    <property type="entry name" value="Alpha-hydoxy_acid_DH_FMN"/>
</dbReference>
<feature type="binding site" evidence="5">
    <location>
        <position position="283"/>
    </location>
    <ligand>
        <name>glyoxylate</name>
        <dbReference type="ChEBI" id="CHEBI:36655"/>
    </ligand>
</feature>
<feature type="binding site" evidence="5">
    <location>
        <position position="286"/>
    </location>
    <ligand>
        <name>glyoxylate</name>
        <dbReference type="ChEBI" id="CHEBI:36655"/>
    </ligand>
</feature>
<dbReference type="Pfam" id="PF01070">
    <property type="entry name" value="FMN_dh"/>
    <property type="match status" value="1"/>
</dbReference>
<feature type="binding site" evidence="5">
    <location>
        <begin position="340"/>
        <end position="341"/>
    </location>
    <ligand>
        <name>FMN</name>
        <dbReference type="ChEBI" id="CHEBI:58210"/>
    </ligand>
</feature>
<reference evidence="7 8" key="1">
    <citation type="journal article" date="2011" name="PLoS Pathog.">
        <title>Endophytic Life Strategies Decoded by Genome and Transcriptome Analyses of the Mutualistic Root Symbiont Piriformospora indica.</title>
        <authorList>
            <person name="Zuccaro A."/>
            <person name="Lahrmann U."/>
            <person name="Guldener U."/>
            <person name="Langen G."/>
            <person name="Pfiffi S."/>
            <person name="Biedenkopf D."/>
            <person name="Wong P."/>
            <person name="Samans B."/>
            <person name="Grimm C."/>
            <person name="Basiewicz M."/>
            <person name="Murat C."/>
            <person name="Martin F."/>
            <person name="Kogel K.H."/>
        </authorList>
    </citation>
    <scope>NUCLEOTIDE SEQUENCE [LARGE SCALE GENOMIC DNA]</scope>
    <source>
        <strain evidence="7 8">DSM 11827</strain>
    </source>
</reference>
<dbReference type="GO" id="GO:0010181">
    <property type="term" value="F:FMN binding"/>
    <property type="evidence" value="ECO:0007669"/>
    <property type="project" value="InterPro"/>
</dbReference>
<dbReference type="InterPro" id="IPR013785">
    <property type="entry name" value="Aldolase_TIM"/>
</dbReference>
<feature type="binding site" evidence="5">
    <location>
        <position position="146"/>
    </location>
    <ligand>
        <name>FMN</name>
        <dbReference type="ChEBI" id="CHEBI:58210"/>
    </ligand>
</feature>
<feature type="binding site" evidence="5">
    <location>
        <position position="259"/>
    </location>
    <ligand>
        <name>FMN</name>
        <dbReference type="ChEBI" id="CHEBI:58210"/>
    </ligand>
</feature>
<evidence type="ECO:0000259" key="6">
    <source>
        <dbReference type="PROSITE" id="PS51349"/>
    </source>
</evidence>
<feature type="active site" description="Proton acceptor" evidence="4">
    <location>
        <position position="283"/>
    </location>
</feature>
<dbReference type="Proteomes" id="UP000007148">
    <property type="component" value="Unassembled WGS sequence"/>
</dbReference>
<dbReference type="PANTHER" id="PTHR10578">
    <property type="entry name" value="S -2-HYDROXY-ACID OXIDASE-RELATED"/>
    <property type="match status" value="1"/>
</dbReference>
<dbReference type="InterPro" id="IPR000262">
    <property type="entry name" value="FMN-dep_DH"/>
</dbReference>
<dbReference type="EMBL" id="CAFZ01000084">
    <property type="protein sequence ID" value="CCA70472.1"/>
    <property type="molecule type" value="Genomic_DNA"/>
</dbReference>